<keyword evidence="1" id="KW-0472">Membrane</keyword>
<keyword evidence="1" id="KW-0812">Transmembrane</keyword>
<protein>
    <submittedName>
        <fullName evidence="2">Uncharacterized protein</fullName>
    </submittedName>
</protein>
<feature type="transmembrane region" description="Helical" evidence="1">
    <location>
        <begin position="227"/>
        <end position="246"/>
    </location>
</feature>
<feature type="non-terminal residue" evidence="2">
    <location>
        <position position="1"/>
    </location>
</feature>
<reference evidence="2" key="1">
    <citation type="submission" date="2018-05" db="EMBL/GenBank/DDBJ databases">
        <authorList>
            <person name="Lanie J.A."/>
            <person name="Ng W.-L."/>
            <person name="Kazmierczak K.M."/>
            <person name="Andrzejewski T.M."/>
            <person name="Davidsen T.M."/>
            <person name="Wayne K.J."/>
            <person name="Tettelin H."/>
            <person name="Glass J.I."/>
            <person name="Rusch D."/>
            <person name="Podicherti R."/>
            <person name="Tsui H.-C.T."/>
            <person name="Winkler M.E."/>
        </authorList>
    </citation>
    <scope>NUCLEOTIDE SEQUENCE</scope>
</reference>
<accession>A0A383AUL2</accession>
<feature type="transmembrane region" description="Helical" evidence="1">
    <location>
        <begin position="169"/>
        <end position="188"/>
    </location>
</feature>
<proteinExistence type="predicted"/>
<evidence type="ECO:0000256" key="1">
    <source>
        <dbReference type="SAM" id="Phobius"/>
    </source>
</evidence>
<feature type="transmembrane region" description="Helical" evidence="1">
    <location>
        <begin position="56"/>
        <end position="76"/>
    </location>
</feature>
<feature type="transmembrane region" description="Helical" evidence="1">
    <location>
        <begin position="125"/>
        <end position="149"/>
    </location>
</feature>
<organism evidence="2">
    <name type="scientific">marine metagenome</name>
    <dbReference type="NCBI Taxonomy" id="408172"/>
    <lineage>
        <taxon>unclassified sequences</taxon>
        <taxon>metagenomes</taxon>
        <taxon>ecological metagenomes</taxon>
    </lineage>
</organism>
<gene>
    <name evidence="2" type="ORF">METZ01_LOCUS464500</name>
</gene>
<feature type="transmembrane region" description="Helical" evidence="1">
    <location>
        <begin position="200"/>
        <end position="220"/>
    </location>
</feature>
<dbReference type="AlphaFoldDB" id="A0A383AUL2"/>
<sequence>FLSIILFLPFIRLGTELSERLIHTAQLDGINTMIKRLAYELVPFHNYNAEDFSEGIWDISATSGVFLLTLTAGLLVKRQVTHVLIIAPIVVLLTFFIKIALVPAISALAFIKLLASSRTFRLDQIFWYLIASGGAIVLILYLFGTFDAIDNSTTLLAFNKIRKILTWRYLAEIYAVTGISVLFFLLLFDSPPTQRNTNGALLVVGGLALVYACFIAATIVDVWGVGSIITVSWIGIPLICIALMTITEN</sequence>
<keyword evidence="1" id="KW-1133">Transmembrane helix</keyword>
<feature type="non-terminal residue" evidence="2">
    <location>
        <position position="249"/>
    </location>
</feature>
<name>A0A383AUL2_9ZZZZ</name>
<evidence type="ECO:0000313" key="2">
    <source>
        <dbReference type="EMBL" id="SVE11646.1"/>
    </source>
</evidence>
<dbReference type="EMBL" id="UINC01195194">
    <property type="protein sequence ID" value="SVE11646.1"/>
    <property type="molecule type" value="Genomic_DNA"/>
</dbReference>
<feature type="transmembrane region" description="Helical" evidence="1">
    <location>
        <begin position="83"/>
        <end position="105"/>
    </location>
</feature>